<dbReference type="EMBL" id="CAMXCT020001770">
    <property type="protein sequence ID" value="CAL1146253.1"/>
    <property type="molecule type" value="Genomic_DNA"/>
</dbReference>
<dbReference type="EMBL" id="CAMXCT030001770">
    <property type="protein sequence ID" value="CAL4780190.1"/>
    <property type="molecule type" value="Genomic_DNA"/>
</dbReference>
<dbReference type="EMBL" id="CAMXCT010001770">
    <property type="protein sequence ID" value="CAI3992878.1"/>
    <property type="molecule type" value="Genomic_DNA"/>
</dbReference>
<reference evidence="1" key="1">
    <citation type="submission" date="2022-10" db="EMBL/GenBank/DDBJ databases">
        <authorList>
            <person name="Chen Y."/>
            <person name="Dougan E. K."/>
            <person name="Chan C."/>
            <person name="Rhodes N."/>
            <person name="Thang M."/>
        </authorList>
    </citation>
    <scope>NUCLEOTIDE SEQUENCE</scope>
</reference>
<dbReference type="OrthoDB" id="444873at2759"/>
<organism evidence="1">
    <name type="scientific">Cladocopium goreaui</name>
    <dbReference type="NCBI Taxonomy" id="2562237"/>
    <lineage>
        <taxon>Eukaryota</taxon>
        <taxon>Sar</taxon>
        <taxon>Alveolata</taxon>
        <taxon>Dinophyceae</taxon>
        <taxon>Suessiales</taxon>
        <taxon>Symbiodiniaceae</taxon>
        <taxon>Cladocopium</taxon>
    </lineage>
</organism>
<evidence type="ECO:0000313" key="2">
    <source>
        <dbReference type="EMBL" id="CAL1146253.1"/>
    </source>
</evidence>
<evidence type="ECO:0000313" key="1">
    <source>
        <dbReference type="EMBL" id="CAI3992878.1"/>
    </source>
</evidence>
<dbReference type="AlphaFoldDB" id="A0A9P1CL33"/>
<gene>
    <name evidence="1" type="ORF">C1SCF055_LOCUS19672</name>
</gene>
<dbReference type="Proteomes" id="UP001152797">
    <property type="component" value="Unassembled WGS sequence"/>
</dbReference>
<sequence length="249" mass="28012">MFACCCERADKDVVEVVGGVPLTMSEAHENQDPEGKKETVEDEGGLSFTFELPNKTTKEVRFLARPLGLDFSRSIPMHVKAVKQDSLAAAAQIQPKWVITHVQGVELPTEFTDAMHSIYNAVQKLPEKKCDARVVLAKSHPTDHRACARDTEQNPKFPKTFFGATCQRFLMISVLVHGCLWDEKTKIHHEIRHHVAIARTTSCAPCPRPCSFTGEHLNFEDPIGHITFDSHSRWIFQGHQNSPVKLTNF</sequence>
<name>A0A9P1CL33_9DINO</name>
<keyword evidence="4" id="KW-1185">Reference proteome</keyword>
<reference evidence="2" key="2">
    <citation type="submission" date="2024-04" db="EMBL/GenBank/DDBJ databases">
        <authorList>
            <person name="Chen Y."/>
            <person name="Shah S."/>
            <person name="Dougan E. K."/>
            <person name="Thang M."/>
            <person name="Chan C."/>
        </authorList>
    </citation>
    <scope>NUCLEOTIDE SEQUENCE [LARGE SCALE GENOMIC DNA]</scope>
</reference>
<protein>
    <submittedName>
        <fullName evidence="3">PDZ domain-containing protein</fullName>
    </submittedName>
</protein>
<accession>A0A9P1CL33</accession>
<proteinExistence type="predicted"/>
<comment type="caution">
    <text evidence="1">The sequence shown here is derived from an EMBL/GenBank/DDBJ whole genome shotgun (WGS) entry which is preliminary data.</text>
</comment>
<evidence type="ECO:0000313" key="4">
    <source>
        <dbReference type="Proteomes" id="UP001152797"/>
    </source>
</evidence>
<evidence type="ECO:0000313" key="3">
    <source>
        <dbReference type="EMBL" id="CAL4780190.1"/>
    </source>
</evidence>